<dbReference type="GeneID" id="301132719"/>
<sequence>MKPATATPKCLKNLMAALDAIVDKHMEIMLSFGEPISRYYRQYEYQQRMGIQGLLTREHLC</sequence>
<accession>A0A1I4CQY8</accession>
<name>A0A1I4CQY8_9BACL</name>
<dbReference type="Proteomes" id="UP000198915">
    <property type="component" value="Unassembled WGS sequence"/>
</dbReference>
<reference evidence="2" key="1">
    <citation type="submission" date="2016-10" db="EMBL/GenBank/DDBJ databases">
        <authorList>
            <person name="Varghese N."/>
            <person name="Submissions S."/>
        </authorList>
    </citation>
    <scope>NUCLEOTIDE SEQUENCE [LARGE SCALE GENOMIC DNA]</scope>
    <source>
        <strain evidence="2">OK042</strain>
    </source>
</reference>
<dbReference type="STRING" id="1884381.SAMN05518846_12151"/>
<protein>
    <submittedName>
        <fullName evidence="1">Uncharacterized protein</fullName>
    </submittedName>
</protein>
<evidence type="ECO:0000313" key="2">
    <source>
        <dbReference type="Proteomes" id="UP000198915"/>
    </source>
</evidence>
<keyword evidence="2" id="KW-1185">Reference proteome</keyword>
<dbReference type="EMBL" id="FORT01000021">
    <property type="protein sequence ID" value="SFK83678.1"/>
    <property type="molecule type" value="Genomic_DNA"/>
</dbReference>
<gene>
    <name evidence="1" type="ORF">SAMN05518846_12151</name>
</gene>
<dbReference type="RefSeq" id="WP_092275789.1">
    <property type="nucleotide sequence ID" value="NZ_BJOE01000016.1"/>
</dbReference>
<dbReference type="AlphaFoldDB" id="A0A1I4CQY8"/>
<organism evidence="1 2">
    <name type="scientific">Brevibacillus centrosporus</name>
    <dbReference type="NCBI Taxonomy" id="54910"/>
    <lineage>
        <taxon>Bacteria</taxon>
        <taxon>Bacillati</taxon>
        <taxon>Bacillota</taxon>
        <taxon>Bacilli</taxon>
        <taxon>Bacillales</taxon>
        <taxon>Paenibacillaceae</taxon>
        <taxon>Brevibacillus</taxon>
    </lineage>
</organism>
<proteinExistence type="predicted"/>
<evidence type="ECO:0000313" key="1">
    <source>
        <dbReference type="EMBL" id="SFK83678.1"/>
    </source>
</evidence>